<dbReference type="OrthoDB" id="3184970at2759"/>
<evidence type="ECO:0000313" key="1">
    <source>
        <dbReference type="EMBL" id="TFK24184.1"/>
    </source>
</evidence>
<reference evidence="1 2" key="1">
    <citation type="journal article" date="2019" name="Nat. Ecol. Evol.">
        <title>Megaphylogeny resolves global patterns of mushroom evolution.</title>
        <authorList>
            <person name="Varga T."/>
            <person name="Krizsan K."/>
            <person name="Foldi C."/>
            <person name="Dima B."/>
            <person name="Sanchez-Garcia M."/>
            <person name="Sanchez-Ramirez S."/>
            <person name="Szollosi G.J."/>
            <person name="Szarkandi J.G."/>
            <person name="Papp V."/>
            <person name="Albert L."/>
            <person name="Andreopoulos W."/>
            <person name="Angelini C."/>
            <person name="Antonin V."/>
            <person name="Barry K.W."/>
            <person name="Bougher N.L."/>
            <person name="Buchanan P."/>
            <person name="Buyck B."/>
            <person name="Bense V."/>
            <person name="Catcheside P."/>
            <person name="Chovatia M."/>
            <person name="Cooper J."/>
            <person name="Damon W."/>
            <person name="Desjardin D."/>
            <person name="Finy P."/>
            <person name="Geml J."/>
            <person name="Haridas S."/>
            <person name="Hughes K."/>
            <person name="Justo A."/>
            <person name="Karasinski D."/>
            <person name="Kautmanova I."/>
            <person name="Kiss B."/>
            <person name="Kocsube S."/>
            <person name="Kotiranta H."/>
            <person name="LaButti K.M."/>
            <person name="Lechner B.E."/>
            <person name="Liimatainen K."/>
            <person name="Lipzen A."/>
            <person name="Lukacs Z."/>
            <person name="Mihaltcheva S."/>
            <person name="Morgado L.N."/>
            <person name="Niskanen T."/>
            <person name="Noordeloos M.E."/>
            <person name="Ohm R.A."/>
            <person name="Ortiz-Santana B."/>
            <person name="Ovrebo C."/>
            <person name="Racz N."/>
            <person name="Riley R."/>
            <person name="Savchenko A."/>
            <person name="Shiryaev A."/>
            <person name="Soop K."/>
            <person name="Spirin V."/>
            <person name="Szebenyi C."/>
            <person name="Tomsovsky M."/>
            <person name="Tulloss R.E."/>
            <person name="Uehling J."/>
            <person name="Grigoriev I.V."/>
            <person name="Vagvolgyi C."/>
            <person name="Papp T."/>
            <person name="Martin F.M."/>
            <person name="Miettinen O."/>
            <person name="Hibbett D.S."/>
            <person name="Nagy L.G."/>
        </authorList>
    </citation>
    <scope>NUCLEOTIDE SEQUENCE [LARGE SCALE GENOMIC DNA]</scope>
    <source>
        <strain evidence="1 2">CBS 121175</strain>
    </source>
</reference>
<evidence type="ECO:0008006" key="3">
    <source>
        <dbReference type="Google" id="ProtNLM"/>
    </source>
</evidence>
<proteinExistence type="predicted"/>
<gene>
    <name evidence="1" type="ORF">FA15DRAFT_704830</name>
</gene>
<name>A0A5C3KUS1_COPMA</name>
<sequence>MPIYRISPNFNSHGADIVFQSSDSLRFHVHAKNLEVSAGAFPPIPPKSENIKGLIVADGECVSLSEPEAVLEVLFAFMYPQRHPDLEDLPFELVSAIAEAAEKYEVYPAMNVCRRRMRDFISTNPVEVCLYGARHSYDNVVTCTAQYAIFVPLKTVVPLLPARLVVPWIDYLNSWVVARDRVLRFSWNQHHYSNGLHSAYVQNNSSCSSWRVHPEDIIRKSAITSDDPAGIRFLVDVDKTFQQKTEIERECCRKAWIAWHNIAKGEIEKMPSFVEMIKVNTRM</sequence>
<dbReference type="InterPro" id="IPR011333">
    <property type="entry name" value="SKP1/BTB/POZ_sf"/>
</dbReference>
<dbReference type="STRING" id="230819.A0A5C3KUS1"/>
<protein>
    <recommendedName>
        <fullName evidence="3">BTB domain-containing protein</fullName>
    </recommendedName>
</protein>
<dbReference type="EMBL" id="ML210205">
    <property type="protein sequence ID" value="TFK24184.1"/>
    <property type="molecule type" value="Genomic_DNA"/>
</dbReference>
<accession>A0A5C3KUS1</accession>
<keyword evidence="2" id="KW-1185">Reference proteome</keyword>
<dbReference type="Proteomes" id="UP000307440">
    <property type="component" value="Unassembled WGS sequence"/>
</dbReference>
<dbReference type="Gene3D" id="3.30.710.10">
    <property type="entry name" value="Potassium Channel Kv1.1, Chain A"/>
    <property type="match status" value="1"/>
</dbReference>
<evidence type="ECO:0000313" key="2">
    <source>
        <dbReference type="Proteomes" id="UP000307440"/>
    </source>
</evidence>
<dbReference type="AlphaFoldDB" id="A0A5C3KUS1"/>
<organism evidence="1 2">
    <name type="scientific">Coprinopsis marcescibilis</name>
    <name type="common">Agaric fungus</name>
    <name type="synonym">Psathyrella marcescibilis</name>
    <dbReference type="NCBI Taxonomy" id="230819"/>
    <lineage>
        <taxon>Eukaryota</taxon>
        <taxon>Fungi</taxon>
        <taxon>Dikarya</taxon>
        <taxon>Basidiomycota</taxon>
        <taxon>Agaricomycotina</taxon>
        <taxon>Agaricomycetes</taxon>
        <taxon>Agaricomycetidae</taxon>
        <taxon>Agaricales</taxon>
        <taxon>Agaricineae</taxon>
        <taxon>Psathyrellaceae</taxon>
        <taxon>Coprinopsis</taxon>
    </lineage>
</organism>